<evidence type="ECO:0000313" key="2">
    <source>
        <dbReference type="EMBL" id="WWQ60806.1"/>
    </source>
</evidence>
<keyword evidence="3" id="KW-1185">Reference proteome</keyword>
<proteinExistence type="predicted"/>
<evidence type="ECO:0000313" key="3">
    <source>
        <dbReference type="Proteomes" id="UP001432202"/>
    </source>
</evidence>
<keyword evidence="2" id="KW-0808">Transferase</keyword>
<dbReference type="PANTHER" id="PTHR43591">
    <property type="entry name" value="METHYLTRANSFERASE"/>
    <property type="match status" value="1"/>
</dbReference>
<gene>
    <name evidence="2" type="ORF">V6M85_01635</name>
</gene>
<sequence length="177" mass="21135">MSPHRHHYYPPEDFRRTFERPEEYLPSIFNGKRGVIVDYGCGNGFYCKYLLEYATKLYCIDINIVALEEVRKKFSNAITLTNPKEIPDQSVDFILFANSFHDIEDKEYVVNEVNRILKRDGRVIIIDWKKEDTGFGPPLSIRMSEEDYLMWFKDFTIEKRFEPTPYHFGLVMRRKTN</sequence>
<name>A0AAX4L3Q2_9CREN</name>
<evidence type="ECO:0000259" key="1">
    <source>
        <dbReference type="Pfam" id="PF08241"/>
    </source>
</evidence>
<dbReference type="SUPFAM" id="SSF53335">
    <property type="entry name" value="S-adenosyl-L-methionine-dependent methyltransferases"/>
    <property type="match status" value="1"/>
</dbReference>
<dbReference type="InterPro" id="IPR029063">
    <property type="entry name" value="SAM-dependent_MTases_sf"/>
</dbReference>
<organism evidence="2 3">
    <name type="scientific">Sulfolobus tengchongensis</name>
    <dbReference type="NCBI Taxonomy" id="207809"/>
    <lineage>
        <taxon>Archaea</taxon>
        <taxon>Thermoproteota</taxon>
        <taxon>Thermoprotei</taxon>
        <taxon>Sulfolobales</taxon>
        <taxon>Sulfolobaceae</taxon>
        <taxon>Sulfolobus</taxon>
    </lineage>
</organism>
<dbReference type="Pfam" id="PF08241">
    <property type="entry name" value="Methyltransf_11"/>
    <property type="match status" value="1"/>
</dbReference>
<dbReference type="Proteomes" id="UP001432202">
    <property type="component" value="Chromosome"/>
</dbReference>
<dbReference type="GO" id="GO:0032259">
    <property type="term" value="P:methylation"/>
    <property type="evidence" value="ECO:0007669"/>
    <property type="project" value="UniProtKB-KW"/>
</dbReference>
<dbReference type="InterPro" id="IPR013216">
    <property type="entry name" value="Methyltransf_11"/>
</dbReference>
<reference evidence="2 3" key="1">
    <citation type="submission" date="2024-02" db="EMBL/GenBank/DDBJ databases">
        <title>STSV induces naive adaptation in Sulfolobus.</title>
        <authorList>
            <person name="Xiang X."/>
            <person name="Song M."/>
        </authorList>
    </citation>
    <scope>NUCLEOTIDE SEQUENCE [LARGE SCALE GENOMIC DNA]</scope>
    <source>
        <strain evidence="2 3">RT2</strain>
    </source>
</reference>
<dbReference type="GeneID" id="89335430"/>
<dbReference type="CDD" id="cd02440">
    <property type="entry name" value="AdoMet_MTases"/>
    <property type="match status" value="1"/>
</dbReference>
<dbReference type="GO" id="GO:0008757">
    <property type="term" value="F:S-adenosylmethionine-dependent methyltransferase activity"/>
    <property type="evidence" value="ECO:0007669"/>
    <property type="project" value="InterPro"/>
</dbReference>
<dbReference type="EMBL" id="CP146016">
    <property type="protein sequence ID" value="WWQ60806.1"/>
    <property type="molecule type" value="Genomic_DNA"/>
</dbReference>
<keyword evidence="2" id="KW-0489">Methyltransferase</keyword>
<dbReference type="RefSeq" id="WP_338602157.1">
    <property type="nucleotide sequence ID" value="NZ_CP146016.1"/>
</dbReference>
<protein>
    <submittedName>
        <fullName evidence="2">Class I SAM-dependent methyltransferase</fullName>
    </submittedName>
</protein>
<dbReference type="Gene3D" id="3.40.50.150">
    <property type="entry name" value="Vaccinia Virus protein VP39"/>
    <property type="match status" value="1"/>
</dbReference>
<accession>A0AAX4L3Q2</accession>
<dbReference type="AlphaFoldDB" id="A0AAX4L3Q2"/>
<feature type="domain" description="Methyltransferase type 11" evidence="1">
    <location>
        <begin position="37"/>
        <end position="125"/>
    </location>
</feature>